<dbReference type="Gene3D" id="1.20.1250.20">
    <property type="entry name" value="MFS general substrate transporter like domains"/>
    <property type="match status" value="1"/>
</dbReference>
<feature type="domain" description="Major facilitator superfamily (MFS) profile" evidence="8">
    <location>
        <begin position="20"/>
        <end position="402"/>
    </location>
</feature>
<evidence type="ECO:0000259" key="8">
    <source>
        <dbReference type="PROSITE" id="PS50850"/>
    </source>
</evidence>
<feature type="transmembrane region" description="Helical" evidence="7">
    <location>
        <begin position="378"/>
        <end position="398"/>
    </location>
</feature>
<keyword evidence="10" id="KW-1185">Reference proteome</keyword>
<feature type="transmembrane region" description="Helical" evidence="7">
    <location>
        <begin position="258"/>
        <end position="277"/>
    </location>
</feature>
<dbReference type="Pfam" id="PF07690">
    <property type="entry name" value="MFS_1"/>
    <property type="match status" value="1"/>
</dbReference>
<dbReference type="InterPro" id="IPR036259">
    <property type="entry name" value="MFS_trans_sf"/>
</dbReference>
<dbReference type="PROSITE" id="PS50850">
    <property type="entry name" value="MFS"/>
    <property type="match status" value="1"/>
</dbReference>
<evidence type="ECO:0000256" key="6">
    <source>
        <dbReference type="ARBA" id="ARBA00023136"/>
    </source>
</evidence>
<evidence type="ECO:0000313" key="9">
    <source>
        <dbReference type="EMBL" id="MFC4160853.1"/>
    </source>
</evidence>
<keyword evidence="5 7" id="KW-1133">Transmembrane helix</keyword>
<dbReference type="PANTHER" id="PTHR23517">
    <property type="entry name" value="RESISTANCE PROTEIN MDTM, PUTATIVE-RELATED-RELATED"/>
    <property type="match status" value="1"/>
</dbReference>
<dbReference type="SUPFAM" id="SSF103473">
    <property type="entry name" value="MFS general substrate transporter"/>
    <property type="match status" value="1"/>
</dbReference>
<comment type="caution">
    <text evidence="9">The sequence shown here is derived from an EMBL/GenBank/DDBJ whole genome shotgun (WGS) entry which is preliminary data.</text>
</comment>
<reference evidence="10" key="1">
    <citation type="journal article" date="2019" name="Int. J. Syst. Evol. Microbiol.">
        <title>The Global Catalogue of Microorganisms (GCM) 10K type strain sequencing project: providing services to taxonomists for standard genome sequencing and annotation.</title>
        <authorList>
            <consortium name="The Broad Institute Genomics Platform"/>
            <consortium name="The Broad Institute Genome Sequencing Center for Infectious Disease"/>
            <person name="Wu L."/>
            <person name="Ma J."/>
        </authorList>
    </citation>
    <scope>NUCLEOTIDE SEQUENCE [LARGE SCALE GENOMIC DNA]</scope>
    <source>
        <strain evidence="10">LMG 29894</strain>
    </source>
</reference>
<evidence type="ECO:0000256" key="2">
    <source>
        <dbReference type="ARBA" id="ARBA00022448"/>
    </source>
</evidence>
<feature type="transmembrane region" description="Helical" evidence="7">
    <location>
        <begin position="151"/>
        <end position="170"/>
    </location>
</feature>
<keyword evidence="2" id="KW-0813">Transport</keyword>
<sequence>MTQLSPPVSVTGFLRETNSTTRILLFGAFLNQLGYFIQAYLIVYMSASGFSVDQAGLGLGLFCAASIIGTIVGSSLCDRFGSRNTIAIASGFLALSVVFVPSIVRADMPTVGWMGWLFLCGFFAQMSRPASGVILSAHVPDRYRVMGFSMFRIALNVGGAAGPLLATVLIPYGWHYVFALNAVCSIGYCLIALLMLPNESAAKATQATTPEIHKVSWGALLTDGKFVAFLLSMLLSSVVFIQFTSTVPVAIESKGLPLASYSSLLTIYAIVLILLELKISAIVSRFQDWIPATVGTTLLCLGVASFGLSLGSDLLMKISATVLVVGLMISGPTMFAYPASFPMEMRSRYIGATQAAFSTGNALGPVIGLYLFNSYGSVVWIVCLVLAILSGLLVMVGMKPNAKSKENNDVKFAS</sequence>
<evidence type="ECO:0000256" key="1">
    <source>
        <dbReference type="ARBA" id="ARBA00004651"/>
    </source>
</evidence>
<protein>
    <submittedName>
        <fullName evidence="9">MFS transporter</fullName>
    </submittedName>
</protein>
<keyword evidence="4 7" id="KW-0812">Transmembrane</keyword>
<gene>
    <name evidence="9" type="ORF">ACFOW7_16055</name>
</gene>
<organism evidence="9 10">
    <name type="scientific">Chitinimonas lacunae</name>
    <dbReference type="NCBI Taxonomy" id="1963018"/>
    <lineage>
        <taxon>Bacteria</taxon>
        <taxon>Pseudomonadati</taxon>
        <taxon>Pseudomonadota</taxon>
        <taxon>Betaproteobacteria</taxon>
        <taxon>Neisseriales</taxon>
        <taxon>Chitinibacteraceae</taxon>
        <taxon>Chitinimonas</taxon>
    </lineage>
</organism>
<dbReference type="PANTHER" id="PTHR23517:SF3">
    <property type="entry name" value="INTEGRAL MEMBRANE TRANSPORT PROTEIN"/>
    <property type="match status" value="1"/>
</dbReference>
<accession>A0ABV8MUS3</accession>
<dbReference type="InterPro" id="IPR050171">
    <property type="entry name" value="MFS_Transporters"/>
</dbReference>
<dbReference type="Proteomes" id="UP001595791">
    <property type="component" value="Unassembled WGS sequence"/>
</dbReference>
<feature type="transmembrane region" description="Helical" evidence="7">
    <location>
        <begin position="23"/>
        <end position="43"/>
    </location>
</feature>
<dbReference type="EMBL" id="JBHSBU010000001">
    <property type="protein sequence ID" value="MFC4160853.1"/>
    <property type="molecule type" value="Genomic_DNA"/>
</dbReference>
<feature type="transmembrane region" description="Helical" evidence="7">
    <location>
        <begin position="116"/>
        <end position="139"/>
    </location>
</feature>
<feature type="transmembrane region" description="Helical" evidence="7">
    <location>
        <begin position="314"/>
        <end position="337"/>
    </location>
</feature>
<keyword evidence="6 7" id="KW-0472">Membrane</keyword>
<dbReference type="InterPro" id="IPR020846">
    <property type="entry name" value="MFS_dom"/>
</dbReference>
<feature type="transmembrane region" description="Helical" evidence="7">
    <location>
        <begin position="176"/>
        <end position="196"/>
    </location>
</feature>
<feature type="transmembrane region" description="Helical" evidence="7">
    <location>
        <begin position="349"/>
        <end position="372"/>
    </location>
</feature>
<evidence type="ECO:0000256" key="7">
    <source>
        <dbReference type="SAM" id="Phobius"/>
    </source>
</evidence>
<evidence type="ECO:0000256" key="4">
    <source>
        <dbReference type="ARBA" id="ARBA00022692"/>
    </source>
</evidence>
<feature type="transmembrane region" description="Helical" evidence="7">
    <location>
        <begin position="289"/>
        <end position="308"/>
    </location>
</feature>
<comment type="subcellular location">
    <subcellularLocation>
        <location evidence="1">Cell membrane</location>
        <topology evidence="1">Multi-pass membrane protein</topology>
    </subcellularLocation>
</comment>
<name>A0ABV8MUS3_9NEIS</name>
<evidence type="ECO:0000256" key="5">
    <source>
        <dbReference type="ARBA" id="ARBA00022989"/>
    </source>
</evidence>
<evidence type="ECO:0000256" key="3">
    <source>
        <dbReference type="ARBA" id="ARBA00022475"/>
    </source>
</evidence>
<dbReference type="RefSeq" id="WP_378166130.1">
    <property type="nucleotide sequence ID" value="NZ_JBHSBU010000001.1"/>
</dbReference>
<dbReference type="InterPro" id="IPR011701">
    <property type="entry name" value="MFS"/>
</dbReference>
<proteinExistence type="predicted"/>
<keyword evidence="3" id="KW-1003">Cell membrane</keyword>
<evidence type="ECO:0000313" key="10">
    <source>
        <dbReference type="Proteomes" id="UP001595791"/>
    </source>
</evidence>
<feature type="transmembrane region" description="Helical" evidence="7">
    <location>
        <begin position="55"/>
        <end position="73"/>
    </location>
</feature>
<feature type="transmembrane region" description="Helical" evidence="7">
    <location>
        <begin position="226"/>
        <end position="246"/>
    </location>
</feature>
<feature type="transmembrane region" description="Helical" evidence="7">
    <location>
        <begin position="85"/>
        <end position="104"/>
    </location>
</feature>